<sequence>MLESLQAGLKAWLIPGLSALLAVAATYVIYRFTLALVRHFSESRTVPRLFLDAAARALGVALSLLVLNGTLAAAPEDLPYLAAVRQMVTLLLILSLTWAVVRLTSVIGEVIVLLNPVLEGQWQRARKVETQTRFLVRCLNILVVIIGLGAALMTFEPVQKLGASLLASAGVGGIILGFAARPVLSNLLAGMQIALTQPFRIDDVLFVQGEWCWVEEVTATYVVLRVWDLRRLIVPLQWFIENPFQNWSRKNADLLGTVFIWVDYTMPVEPLRQEFSRLLKVSPHWDGKVELVQVTDSDEQAMQVRFLMSAPDSSRNWELRCAVREGLVTFIQQNYPAQLPRLRARLVDSGGSVSEESKDGEGADGRSAEARSADGKRADGKNAAESSR</sequence>
<keyword evidence="2" id="KW-0472">Membrane</keyword>
<protein>
    <submittedName>
        <fullName evidence="4">Small-conductance mechanosensitive channel</fullName>
    </submittedName>
</protein>
<dbReference type="STRING" id="650891.SAMN05216203_1245"/>
<dbReference type="EMBL" id="FOYW01000001">
    <property type="protein sequence ID" value="SFR53879.1"/>
    <property type="molecule type" value="Genomic_DNA"/>
</dbReference>
<dbReference type="Proteomes" id="UP000198644">
    <property type="component" value="Unassembled WGS sequence"/>
</dbReference>
<dbReference type="Pfam" id="PF00924">
    <property type="entry name" value="MS_channel_2nd"/>
    <property type="match status" value="1"/>
</dbReference>
<dbReference type="OrthoDB" id="9792218at2"/>
<keyword evidence="2" id="KW-1133">Transmembrane helix</keyword>
<dbReference type="GO" id="GO:0016020">
    <property type="term" value="C:membrane"/>
    <property type="evidence" value="ECO:0007669"/>
    <property type="project" value="InterPro"/>
</dbReference>
<dbReference type="SUPFAM" id="SSF50182">
    <property type="entry name" value="Sm-like ribonucleoproteins"/>
    <property type="match status" value="1"/>
</dbReference>
<keyword evidence="2" id="KW-0812">Transmembrane</keyword>
<feature type="domain" description="Mechanosensitive ion channel MscS" evidence="3">
    <location>
        <begin position="183"/>
        <end position="249"/>
    </location>
</feature>
<dbReference type="InterPro" id="IPR010920">
    <property type="entry name" value="LSM_dom_sf"/>
</dbReference>
<evidence type="ECO:0000256" key="1">
    <source>
        <dbReference type="SAM" id="MobiDB-lite"/>
    </source>
</evidence>
<feature type="transmembrane region" description="Helical" evidence="2">
    <location>
        <begin position="49"/>
        <end position="67"/>
    </location>
</feature>
<accession>A0A1I6HHG3</accession>
<name>A0A1I6HHG3_9GAMM</name>
<dbReference type="PANTHER" id="PTHR30566:SF25">
    <property type="entry name" value="INNER MEMBRANE PROTEIN"/>
    <property type="match status" value="1"/>
</dbReference>
<evidence type="ECO:0000313" key="4">
    <source>
        <dbReference type="EMBL" id="SFR53879.1"/>
    </source>
</evidence>
<dbReference type="PANTHER" id="PTHR30566">
    <property type="entry name" value="YNAI-RELATED MECHANOSENSITIVE ION CHANNEL"/>
    <property type="match status" value="1"/>
</dbReference>
<feature type="region of interest" description="Disordered" evidence="1">
    <location>
        <begin position="348"/>
        <end position="388"/>
    </location>
</feature>
<dbReference type="GO" id="GO:0008381">
    <property type="term" value="F:mechanosensitive monoatomic ion channel activity"/>
    <property type="evidence" value="ECO:0007669"/>
    <property type="project" value="UniProtKB-ARBA"/>
</dbReference>
<feature type="transmembrane region" description="Helical" evidence="2">
    <location>
        <begin position="134"/>
        <end position="155"/>
    </location>
</feature>
<evidence type="ECO:0000313" key="5">
    <source>
        <dbReference type="Proteomes" id="UP000198644"/>
    </source>
</evidence>
<dbReference type="Gene3D" id="1.10.287.1260">
    <property type="match status" value="1"/>
</dbReference>
<gene>
    <name evidence="4" type="ORF">SAMN05216203_1245</name>
</gene>
<feature type="compositionally biased region" description="Basic and acidic residues" evidence="1">
    <location>
        <begin position="355"/>
        <end position="388"/>
    </location>
</feature>
<dbReference type="AlphaFoldDB" id="A0A1I6HHG3"/>
<feature type="transmembrane region" description="Helical" evidence="2">
    <location>
        <begin position="161"/>
        <end position="184"/>
    </location>
</feature>
<evidence type="ECO:0000259" key="3">
    <source>
        <dbReference type="Pfam" id="PF00924"/>
    </source>
</evidence>
<feature type="transmembrane region" description="Helical" evidence="2">
    <location>
        <begin position="12"/>
        <end position="37"/>
    </location>
</feature>
<dbReference type="RefSeq" id="WP_092009845.1">
    <property type="nucleotide sequence ID" value="NZ_FOYW01000001.1"/>
</dbReference>
<organism evidence="4 5">
    <name type="scientific">Marinobacter daqiaonensis</name>
    <dbReference type="NCBI Taxonomy" id="650891"/>
    <lineage>
        <taxon>Bacteria</taxon>
        <taxon>Pseudomonadati</taxon>
        <taxon>Pseudomonadota</taxon>
        <taxon>Gammaproteobacteria</taxon>
        <taxon>Pseudomonadales</taxon>
        <taxon>Marinobacteraceae</taxon>
        <taxon>Marinobacter</taxon>
    </lineage>
</organism>
<feature type="transmembrane region" description="Helical" evidence="2">
    <location>
        <begin position="87"/>
        <end position="114"/>
    </location>
</feature>
<keyword evidence="5" id="KW-1185">Reference proteome</keyword>
<evidence type="ECO:0000256" key="2">
    <source>
        <dbReference type="SAM" id="Phobius"/>
    </source>
</evidence>
<reference evidence="4 5" key="1">
    <citation type="submission" date="2016-10" db="EMBL/GenBank/DDBJ databases">
        <authorList>
            <person name="de Groot N.N."/>
        </authorList>
    </citation>
    <scope>NUCLEOTIDE SEQUENCE [LARGE SCALE GENOMIC DNA]</scope>
    <source>
        <strain evidence="4 5">CGMCC 1.9167</strain>
    </source>
</reference>
<dbReference type="InterPro" id="IPR006685">
    <property type="entry name" value="MscS_channel_2nd"/>
</dbReference>
<proteinExistence type="predicted"/>